<keyword evidence="20" id="KW-0812">Transmembrane</keyword>
<evidence type="ECO:0000313" key="23">
    <source>
        <dbReference type="EMBL" id="GAO47678.1"/>
    </source>
</evidence>
<keyword evidence="8" id="KW-0520">NAD</keyword>
<sequence length="637" mass="71059">MEDSIVGEYVSLPRRPEDHPLALFDKAKHEKRPLYVSGPMVRYSKLPFRALVRSFNTDLVYTPMMLAKEFTSHAFARHADFSTNIADRPVIAQFAAKDPLILARAAELSFPYVDGIDLNCGCPQSWAVQEGIGAHLMHDIQLVSEMVRAVKARCGVGRCVSVKIRVHGDLQRTVDFARQVEAAGVDYVTVHGRRRSQRSSEPVDLDAIRLVKENVSVPVVANGDATTLANTHQIAAYTGVDGVMSARGLLSNPALFAGYTATPWSCIERFIDFALEYGLNFGLFQHHLSDMMERTLTRQERKSFNEGRGVAACLDWLDESPAHVSDLGPCNGCRPGTSEWRQRAAVLAVNVGAKSRQLATPRGPSIQEEERKKMSVHSPQNPRIVKAEVIAEDLNERVSYLKEFIGFGQEDIDALHAAAPLVDPLVPTIVDAVYVKLFSFTITKQSFLPRQTGYDGPTPTSASDLTLNHDQIKFRKDFLSRYLRKLVTDKSYGPEFWKYLDNVGLMHTGQPGFKHREKKPALRVDLIHCTILLGYVVDMLLSVVVPHPDLDNATKTAVLRAVNKVVWIQNDLFGRHYVKEEGGMERNMVVAKQRTLQDKVSDVALMEGTAWVVFGAIVAVMGWTLHRLYTGQVAWLP</sequence>
<accession>A0A0E9NCZ9</accession>
<proteinExistence type="inferred from homology"/>
<organism evidence="23 24">
    <name type="scientific">Saitoella complicata (strain BCRC 22490 / CBS 7301 / JCM 7358 / NBRC 10748 / NRRL Y-17804)</name>
    <dbReference type="NCBI Taxonomy" id="698492"/>
    <lineage>
        <taxon>Eukaryota</taxon>
        <taxon>Fungi</taxon>
        <taxon>Dikarya</taxon>
        <taxon>Ascomycota</taxon>
        <taxon>Taphrinomycotina</taxon>
        <taxon>Taphrinomycotina incertae sedis</taxon>
        <taxon>Saitoella</taxon>
    </lineage>
</organism>
<dbReference type="InterPro" id="IPR012292">
    <property type="entry name" value="Globin/Proto"/>
</dbReference>
<dbReference type="GO" id="GO:0019825">
    <property type="term" value="F:oxygen binding"/>
    <property type="evidence" value="ECO:0007669"/>
    <property type="project" value="InterPro"/>
</dbReference>
<dbReference type="InterPro" id="IPR044398">
    <property type="entry name" value="Globin-sensor_dom"/>
</dbReference>
<dbReference type="FunFam" id="3.20.20.70:FF:000159">
    <property type="entry name" value="tRNA-dihydrouridine synthase 4"/>
    <property type="match status" value="1"/>
</dbReference>
<evidence type="ECO:0000256" key="6">
    <source>
        <dbReference type="ARBA" id="ARBA00022857"/>
    </source>
</evidence>
<dbReference type="InterPro" id="IPR013785">
    <property type="entry name" value="Aldolase_TIM"/>
</dbReference>
<dbReference type="SUPFAM" id="SSF51395">
    <property type="entry name" value="FMN-linked oxidoreductases"/>
    <property type="match status" value="1"/>
</dbReference>
<dbReference type="Gene3D" id="3.20.20.70">
    <property type="entry name" value="Aldolase class I"/>
    <property type="match status" value="1"/>
</dbReference>
<reference evidence="23 24" key="3">
    <citation type="journal article" date="2015" name="Genome Announc.">
        <title>Draft Genome Sequence of the Archiascomycetous Yeast Saitoella complicata.</title>
        <authorList>
            <person name="Yamauchi K."/>
            <person name="Kondo S."/>
            <person name="Hamamoto M."/>
            <person name="Takahashi Y."/>
            <person name="Ogura Y."/>
            <person name="Hayashi T."/>
            <person name="Nishida H."/>
        </authorList>
    </citation>
    <scope>NUCLEOTIDE SEQUENCE [LARGE SCALE GENOMIC DNA]</scope>
    <source>
        <strain evidence="23 24">NRRL Y-17804</strain>
    </source>
</reference>
<keyword evidence="7" id="KW-0560">Oxidoreductase</keyword>
<feature type="domain" description="DUS-like FMN-binding" evidence="21">
    <location>
        <begin position="39"/>
        <end position="295"/>
    </location>
</feature>
<dbReference type="Pfam" id="PF01207">
    <property type="entry name" value="Dus"/>
    <property type="match status" value="1"/>
</dbReference>
<keyword evidence="2" id="KW-0285">Flavoprotein</keyword>
<reference evidence="23 24" key="1">
    <citation type="journal article" date="2011" name="J. Gen. Appl. Microbiol.">
        <title>Draft genome sequencing of the enigmatic yeast Saitoella complicata.</title>
        <authorList>
            <person name="Nishida H."/>
            <person name="Hamamoto M."/>
            <person name="Sugiyama J."/>
        </authorList>
    </citation>
    <scope>NUCLEOTIDE SEQUENCE [LARGE SCALE GENOMIC DNA]</scope>
    <source>
        <strain evidence="23 24">NRRL Y-17804</strain>
    </source>
</reference>
<dbReference type="GO" id="GO:0006397">
    <property type="term" value="P:mRNA processing"/>
    <property type="evidence" value="ECO:0007669"/>
    <property type="project" value="UniProtKB-KW"/>
</dbReference>
<reference evidence="23 24" key="2">
    <citation type="journal article" date="2014" name="J. Gen. Appl. Microbiol.">
        <title>The early diverging ascomycetous budding yeast Saitoella complicata has three histone deacetylases belonging to the Clr6, Hos2, and Rpd3 lineages.</title>
        <authorList>
            <person name="Nishida H."/>
            <person name="Matsumoto T."/>
            <person name="Kondo S."/>
            <person name="Hamamoto M."/>
            <person name="Yoshikawa H."/>
        </authorList>
    </citation>
    <scope>NUCLEOTIDE SEQUENCE [LARGE SCALE GENOMIC DNA]</scope>
    <source>
        <strain evidence="23 24">NRRL Y-17804</strain>
    </source>
</reference>
<comment type="cofactor">
    <cofactor evidence="1">
        <name>FMN</name>
        <dbReference type="ChEBI" id="CHEBI:58210"/>
    </cofactor>
</comment>
<dbReference type="GO" id="GO:0102267">
    <property type="term" value="F:tRNA-dihydrouridine20b synthase activity"/>
    <property type="evidence" value="ECO:0007669"/>
    <property type="project" value="UniProtKB-ARBA"/>
</dbReference>
<dbReference type="GO" id="GO:0020037">
    <property type="term" value="F:heme binding"/>
    <property type="evidence" value="ECO:0007669"/>
    <property type="project" value="InterPro"/>
</dbReference>
<comment type="catalytic activity">
    <reaction evidence="11">
        <text>5,6-dihydrouridine(20b) in tRNA + NADP(+) = uridine(20b) in tRNA + NADPH + H(+)</text>
        <dbReference type="Rhea" id="RHEA:53356"/>
        <dbReference type="Rhea" id="RHEA-COMP:13537"/>
        <dbReference type="Rhea" id="RHEA-COMP:13538"/>
        <dbReference type="ChEBI" id="CHEBI:15378"/>
        <dbReference type="ChEBI" id="CHEBI:57783"/>
        <dbReference type="ChEBI" id="CHEBI:58349"/>
        <dbReference type="ChEBI" id="CHEBI:65315"/>
        <dbReference type="ChEBI" id="CHEBI:74443"/>
        <dbReference type="EC" id="1.3.1.90"/>
    </reaction>
    <physiologicalReaction direction="right-to-left" evidence="11">
        <dbReference type="Rhea" id="RHEA:53358"/>
    </physiologicalReaction>
</comment>
<evidence type="ECO:0000256" key="13">
    <source>
        <dbReference type="ARBA" id="ARBA00051932"/>
    </source>
</evidence>
<evidence type="ECO:0000256" key="7">
    <source>
        <dbReference type="ARBA" id="ARBA00023002"/>
    </source>
</evidence>
<gene>
    <name evidence="23" type="ORF">G7K_1877-t1</name>
</gene>
<dbReference type="InterPro" id="IPR035587">
    <property type="entry name" value="DUS-like_FMN-bd"/>
</dbReference>
<dbReference type="EC" id="1.3.1.90" evidence="16"/>
<feature type="region of interest" description="Disordered" evidence="19">
    <location>
        <begin position="358"/>
        <end position="379"/>
    </location>
</feature>
<comment type="caution">
    <text evidence="23">The sequence shown here is derived from an EMBL/GenBank/DDBJ whole genome shotgun (WGS) entry which is preliminary data.</text>
</comment>
<evidence type="ECO:0000256" key="9">
    <source>
        <dbReference type="ARBA" id="ARBA00048342"/>
    </source>
</evidence>
<keyword evidence="20" id="KW-1133">Transmembrane helix</keyword>
<evidence type="ECO:0000259" key="21">
    <source>
        <dbReference type="Pfam" id="PF01207"/>
    </source>
</evidence>
<evidence type="ECO:0000256" key="14">
    <source>
        <dbReference type="ARBA" id="ARBA00052996"/>
    </source>
</evidence>
<dbReference type="Proteomes" id="UP000033140">
    <property type="component" value="Unassembled WGS sequence"/>
</dbReference>
<keyword evidence="24" id="KW-1185">Reference proteome</keyword>
<keyword evidence="3" id="KW-0288">FMN</keyword>
<evidence type="ECO:0000256" key="3">
    <source>
        <dbReference type="ARBA" id="ARBA00022643"/>
    </source>
</evidence>
<comment type="catalytic activity">
    <reaction evidence="10">
        <text>a 5,6-dihydrouridine in mRNA + NADP(+) = a uridine in mRNA + NADPH + H(+)</text>
        <dbReference type="Rhea" id="RHEA:69855"/>
        <dbReference type="Rhea" id="RHEA-COMP:14658"/>
        <dbReference type="Rhea" id="RHEA-COMP:17789"/>
        <dbReference type="ChEBI" id="CHEBI:15378"/>
        <dbReference type="ChEBI" id="CHEBI:57783"/>
        <dbReference type="ChEBI" id="CHEBI:58349"/>
        <dbReference type="ChEBI" id="CHEBI:65315"/>
        <dbReference type="ChEBI" id="CHEBI:74443"/>
    </reaction>
    <physiologicalReaction direction="right-to-left" evidence="10">
        <dbReference type="Rhea" id="RHEA:69857"/>
    </physiologicalReaction>
</comment>
<feature type="domain" description="Globin-sensor" evidence="22">
    <location>
        <begin position="395"/>
        <end position="581"/>
    </location>
</feature>
<feature type="transmembrane region" description="Helical" evidence="20">
    <location>
        <begin position="524"/>
        <end position="545"/>
    </location>
</feature>
<dbReference type="PROSITE" id="PS01136">
    <property type="entry name" value="UPF0034"/>
    <property type="match status" value="1"/>
</dbReference>
<evidence type="ECO:0000256" key="17">
    <source>
        <dbReference type="ARBA" id="ARBA00071722"/>
    </source>
</evidence>
<protein>
    <recommendedName>
        <fullName evidence="17">tRNA-dihydrouridine(20a/20b) synthase [NAD(P)+]</fullName>
        <ecNumber evidence="16">1.3.1.90</ecNumber>
    </recommendedName>
    <alternativeName>
        <fullName evidence="18">tRNA-dihydrouridine synthase 4</fullName>
    </alternativeName>
</protein>
<feature type="transmembrane region" description="Helical" evidence="20">
    <location>
        <begin position="608"/>
        <end position="629"/>
    </location>
</feature>
<evidence type="ECO:0000256" key="19">
    <source>
        <dbReference type="SAM" id="MobiDB-lite"/>
    </source>
</evidence>
<comment type="catalytic activity">
    <reaction evidence="14">
        <text>5,6-dihydrouridine(20a) in tRNA + NADP(+) = uridine(20a) in tRNA + NADPH + H(+)</text>
        <dbReference type="Rhea" id="RHEA:53344"/>
        <dbReference type="Rhea" id="RHEA-COMP:13535"/>
        <dbReference type="Rhea" id="RHEA-COMP:13536"/>
        <dbReference type="ChEBI" id="CHEBI:15378"/>
        <dbReference type="ChEBI" id="CHEBI:57783"/>
        <dbReference type="ChEBI" id="CHEBI:58349"/>
        <dbReference type="ChEBI" id="CHEBI:65315"/>
        <dbReference type="ChEBI" id="CHEBI:74443"/>
        <dbReference type="EC" id="1.3.1.90"/>
    </reaction>
    <physiologicalReaction direction="right-to-left" evidence="14">
        <dbReference type="Rhea" id="RHEA:53346"/>
    </physiologicalReaction>
</comment>
<keyword evidence="20" id="KW-0472">Membrane</keyword>
<evidence type="ECO:0000256" key="11">
    <source>
        <dbReference type="ARBA" id="ARBA00050434"/>
    </source>
</evidence>
<evidence type="ECO:0000256" key="20">
    <source>
        <dbReference type="SAM" id="Phobius"/>
    </source>
</evidence>
<keyword evidence="5" id="KW-0819">tRNA processing</keyword>
<name>A0A0E9NCZ9_SAICN</name>
<dbReference type="EMBL" id="BACD03000010">
    <property type="protein sequence ID" value="GAO47678.1"/>
    <property type="molecule type" value="Genomic_DNA"/>
</dbReference>
<evidence type="ECO:0000259" key="22">
    <source>
        <dbReference type="Pfam" id="PF11563"/>
    </source>
</evidence>
<dbReference type="PANTHER" id="PTHR11082">
    <property type="entry name" value="TRNA-DIHYDROURIDINE SYNTHASE"/>
    <property type="match status" value="1"/>
</dbReference>
<evidence type="ECO:0000256" key="2">
    <source>
        <dbReference type="ARBA" id="ARBA00022630"/>
    </source>
</evidence>
<comment type="catalytic activity">
    <reaction evidence="9">
        <text>a 5,6-dihydrouridine in mRNA + NAD(+) = a uridine in mRNA + NADH + H(+)</text>
        <dbReference type="Rhea" id="RHEA:69851"/>
        <dbReference type="Rhea" id="RHEA-COMP:14658"/>
        <dbReference type="Rhea" id="RHEA-COMP:17789"/>
        <dbReference type="ChEBI" id="CHEBI:15378"/>
        <dbReference type="ChEBI" id="CHEBI:57540"/>
        <dbReference type="ChEBI" id="CHEBI:57945"/>
        <dbReference type="ChEBI" id="CHEBI:65315"/>
        <dbReference type="ChEBI" id="CHEBI:74443"/>
    </reaction>
    <physiologicalReaction direction="right-to-left" evidence="9">
        <dbReference type="Rhea" id="RHEA:69853"/>
    </physiologicalReaction>
</comment>
<dbReference type="Pfam" id="PF11563">
    <property type="entry name" value="Protoglobin"/>
    <property type="match status" value="1"/>
</dbReference>
<keyword evidence="4" id="KW-0507">mRNA processing</keyword>
<dbReference type="InterPro" id="IPR018517">
    <property type="entry name" value="tRNA_hU_synthase_CS"/>
</dbReference>
<dbReference type="STRING" id="698492.A0A0E9NCZ9"/>
<dbReference type="PANTHER" id="PTHR11082:SF31">
    <property type="entry name" value="TRNA-DIHYDROURIDINE(20A_20B) SYNTHASE [NAD(P)+]-LIKE"/>
    <property type="match status" value="1"/>
</dbReference>
<evidence type="ECO:0000256" key="16">
    <source>
        <dbReference type="ARBA" id="ARBA00066483"/>
    </source>
</evidence>
<evidence type="ECO:0000256" key="5">
    <source>
        <dbReference type="ARBA" id="ARBA00022694"/>
    </source>
</evidence>
<keyword evidence="6" id="KW-0521">NADP</keyword>
<dbReference type="GO" id="GO:0102266">
    <property type="term" value="F:tRNA-dihydrouridine20a synthase activity"/>
    <property type="evidence" value="ECO:0007669"/>
    <property type="project" value="UniProtKB-EC"/>
</dbReference>
<evidence type="ECO:0000313" key="24">
    <source>
        <dbReference type="Proteomes" id="UP000033140"/>
    </source>
</evidence>
<evidence type="ECO:0000256" key="8">
    <source>
        <dbReference type="ARBA" id="ARBA00023027"/>
    </source>
</evidence>
<dbReference type="Gene3D" id="1.10.490.10">
    <property type="entry name" value="Globins"/>
    <property type="match status" value="1"/>
</dbReference>
<evidence type="ECO:0000256" key="1">
    <source>
        <dbReference type="ARBA" id="ARBA00001917"/>
    </source>
</evidence>
<evidence type="ECO:0000256" key="12">
    <source>
        <dbReference type="ARBA" id="ARBA00051779"/>
    </source>
</evidence>
<evidence type="ECO:0000256" key="18">
    <source>
        <dbReference type="ARBA" id="ARBA00078338"/>
    </source>
</evidence>
<comment type="catalytic activity">
    <reaction evidence="12">
        <text>5,6-dihydrouridine(20a) in tRNA + NAD(+) = uridine(20a) in tRNA + NADH + H(+)</text>
        <dbReference type="Rhea" id="RHEA:53348"/>
        <dbReference type="Rhea" id="RHEA-COMP:13535"/>
        <dbReference type="Rhea" id="RHEA-COMP:13536"/>
        <dbReference type="ChEBI" id="CHEBI:15378"/>
        <dbReference type="ChEBI" id="CHEBI:57540"/>
        <dbReference type="ChEBI" id="CHEBI:57945"/>
        <dbReference type="ChEBI" id="CHEBI:65315"/>
        <dbReference type="ChEBI" id="CHEBI:74443"/>
        <dbReference type="EC" id="1.3.1.90"/>
    </reaction>
    <physiologicalReaction direction="right-to-left" evidence="12">
        <dbReference type="Rhea" id="RHEA:53350"/>
    </physiologicalReaction>
</comment>
<comment type="similarity">
    <text evidence="15">Belongs to the Dus family. Dus4 subfamily.</text>
</comment>
<evidence type="ECO:0000256" key="15">
    <source>
        <dbReference type="ARBA" id="ARBA00060741"/>
    </source>
</evidence>
<dbReference type="CDD" id="cd02801">
    <property type="entry name" value="DUS_like_FMN"/>
    <property type="match status" value="1"/>
</dbReference>
<dbReference type="AlphaFoldDB" id="A0A0E9NCZ9"/>
<dbReference type="GO" id="GO:0050660">
    <property type="term" value="F:flavin adenine dinucleotide binding"/>
    <property type="evidence" value="ECO:0007669"/>
    <property type="project" value="InterPro"/>
</dbReference>
<comment type="catalytic activity">
    <reaction evidence="13">
        <text>5,6-dihydrouridine(20b) in tRNA + NAD(+) = uridine(20b) in tRNA + NADH + H(+)</text>
        <dbReference type="Rhea" id="RHEA:53352"/>
        <dbReference type="Rhea" id="RHEA-COMP:13537"/>
        <dbReference type="Rhea" id="RHEA-COMP:13538"/>
        <dbReference type="ChEBI" id="CHEBI:15378"/>
        <dbReference type="ChEBI" id="CHEBI:57540"/>
        <dbReference type="ChEBI" id="CHEBI:57945"/>
        <dbReference type="ChEBI" id="CHEBI:65315"/>
        <dbReference type="ChEBI" id="CHEBI:74443"/>
        <dbReference type="EC" id="1.3.1.90"/>
    </reaction>
    <physiologicalReaction direction="right-to-left" evidence="13">
        <dbReference type="Rhea" id="RHEA:53354"/>
    </physiologicalReaction>
</comment>
<evidence type="ECO:0000256" key="10">
    <source>
        <dbReference type="ARBA" id="ARBA00049447"/>
    </source>
</evidence>
<evidence type="ECO:0000256" key="4">
    <source>
        <dbReference type="ARBA" id="ARBA00022664"/>
    </source>
</evidence>